<feature type="region of interest" description="Disordered" evidence="1">
    <location>
        <begin position="248"/>
        <end position="268"/>
    </location>
</feature>
<evidence type="ECO:0000256" key="1">
    <source>
        <dbReference type="SAM" id="MobiDB-lite"/>
    </source>
</evidence>
<name>A0A5N8WC07_9ACTN</name>
<dbReference type="Gene3D" id="3.40.50.150">
    <property type="entry name" value="Vaccinia Virus protein VP39"/>
    <property type="match status" value="1"/>
</dbReference>
<dbReference type="Proteomes" id="UP000326979">
    <property type="component" value="Unassembled WGS sequence"/>
</dbReference>
<comment type="caution">
    <text evidence="2">The sequence shown here is derived from an EMBL/GenBank/DDBJ whole genome shotgun (WGS) entry which is preliminary data.</text>
</comment>
<sequence>MATAVDWIPDGIDRTTPSAARAYDYLLGGTHHFAADRALGDQVLSVLPANVMARQNRAYLGRVVRHMTDAGIRQFLDLGSGLPVMGNVHEVAQQADPSCRVVYVDVEEATVAHAGLLLRGNPNAAMVGADIRDPDAVLGADATRRLIDFSEPVGLLMLGVTQFLHDEDDPWGLTARYRAALPSGSLLALSCFTWDNDPDTMRRTVEMFKASGRTPIVPRTGAEVRRLTGDLELLDPGLVFLPRWRPDGETAGDREERSNLYAAVARKP</sequence>
<dbReference type="OrthoDB" id="4134439at2"/>
<feature type="compositionally biased region" description="Basic and acidic residues" evidence="1">
    <location>
        <begin position="248"/>
        <end position="258"/>
    </location>
</feature>
<dbReference type="InterPro" id="IPR029063">
    <property type="entry name" value="SAM-dependent_MTases_sf"/>
</dbReference>
<reference evidence="2 3" key="1">
    <citation type="submission" date="2019-07" db="EMBL/GenBank/DDBJ databases">
        <title>New species of Amycolatopsis and Streptomyces.</title>
        <authorList>
            <person name="Duangmal K."/>
            <person name="Teo W.F.A."/>
            <person name="Lipun K."/>
        </authorList>
    </citation>
    <scope>NUCLEOTIDE SEQUENCE [LARGE SCALE GENOMIC DNA]</scope>
    <source>
        <strain evidence="2 3">TISTR 2346</strain>
    </source>
</reference>
<accession>A0A5N8WC07</accession>
<evidence type="ECO:0000313" key="3">
    <source>
        <dbReference type="Proteomes" id="UP000326979"/>
    </source>
</evidence>
<proteinExistence type="predicted"/>
<dbReference type="PIRSF" id="PIRSF017393">
    <property type="entry name" value="MTase_SAV2177"/>
    <property type="match status" value="1"/>
</dbReference>
<organism evidence="2 3">
    <name type="scientific">Streptomyces phyllanthi</name>
    <dbReference type="NCBI Taxonomy" id="1803180"/>
    <lineage>
        <taxon>Bacteria</taxon>
        <taxon>Bacillati</taxon>
        <taxon>Actinomycetota</taxon>
        <taxon>Actinomycetes</taxon>
        <taxon>Kitasatosporales</taxon>
        <taxon>Streptomycetaceae</taxon>
        <taxon>Streptomyces</taxon>
    </lineage>
</organism>
<dbReference type="SUPFAM" id="SSF53335">
    <property type="entry name" value="S-adenosyl-L-methionine-dependent methyltransferases"/>
    <property type="match status" value="1"/>
</dbReference>
<gene>
    <name evidence="2" type="ORF">FNH04_33645</name>
</gene>
<dbReference type="EMBL" id="VJZE01000348">
    <property type="protein sequence ID" value="MPY44672.1"/>
    <property type="molecule type" value="Genomic_DNA"/>
</dbReference>
<dbReference type="InterPro" id="IPR006764">
    <property type="entry name" value="SAM_dep_MeTrfase_SAV2177_type"/>
</dbReference>
<evidence type="ECO:0008006" key="4">
    <source>
        <dbReference type="Google" id="ProtNLM"/>
    </source>
</evidence>
<evidence type="ECO:0000313" key="2">
    <source>
        <dbReference type="EMBL" id="MPY44672.1"/>
    </source>
</evidence>
<dbReference type="Pfam" id="PF04672">
    <property type="entry name" value="Methyltransf_19"/>
    <property type="match status" value="1"/>
</dbReference>
<dbReference type="RefSeq" id="WP_152789636.1">
    <property type="nucleotide sequence ID" value="NZ_BAABEQ010000031.1"/>
</dbReference>
<keyword evidence="3" id="KW-1185">Reference proteome</keyword>
<dbReference type="AlphaFoldDB" id="A0A5N8WC07"/>
<protein>
    <recommendedName>
        <fullName evidence="4">SAM-dependent methyltransferase</fullName>
    </recommendedName>
</protein>